<dbReference type="InterPro" id="IPR002180">
    <property type="entry name" value="LS/RS"/>
</dbReference>
<dbReference type="GO" id="GO:0009231">
    <property type="term" value="P:riboflavin biosynthetic process"/>
    <property type="evidence" value="ECO:0007669"/>
    <property type="project" value="UniProtKB-UniPathway"/>
</dbReference>
<accession>A0A2T9Z863</accession>
<dbReference type="SUPFAM" id="SSF52121">
    <property type="entry name" value="Lumazine synthase"/>
    <property type="match status" value="2"/>
</dbReference>
<dbReference type="UniPathway" id="UPA00275">
    <property type="reaction ID" value="UER00404"/>
</dbReference>
<organism evidence="7 8">
    <name type="scientific">Smittium megazygosporum</name>
    <dbReference type="NCBI Taxonomy" id="133381"/>
    <lineage>
        <taxon>Eukaryota</taxon>
        <taxon>Fungi</taxon>
        <taxon>Fungi incertae sedis</taxon>
        <taxon>Zoopagomycota</taxon>
        <taxon>Kickxellomycotina</taxon>
        <taxon>Harpellomycetes</taxon>
        <taxon>Harpellales</taxon>
        <taxon>Legeriomycetaceae</taxon>
        <taxon>Smittium</taxon>
    </lineage>
</organism>
<dbReference type="InterPro" id="IPR036467">
    <property type="entry name" value="LS/RS_sf"/>
</dbReference>
<evidence type="ECO:0000256" key="4">
    <source>
        <dbReference type="ARBA" id="ARBA00022619"/>
    </source>
</evidence>
<dbReference type="PANTHER" id="PTHR21058:SF0">
    <property type="entry name" value="6,7-DIMETHYL-8-RIBITYLLUMAZINE SYNTHASE"/>
    <property type="match status" value="1"/>
</dbReference>
<dbReference type="PANTHER" id="PTHR21058">
    <property type="entry name" value="6,7-DIMETHYL-8-RIBITYLLUMAZINE SYNTHASE DMRL SYNTHASE LUMAZINE SYNTHASE"/>
    <property type="match status" value="1"/>
</dbReference>
<dbReference type="AlphaFoldDB" id="A0A2T9Z863"/>
<name>A0A2T9Z863_9FUNG</name>
<reference evidence="7 8" key="1">
    <citation type="journal article" date="2018" name="MBio">
        <title>Comparative Genomics Reveals the Core Gene Toolbox for the Fungus-Insect Symbiosis.</title>
        <authorList>
            <person name="Wang Y."/>
            <person name="Stata M."/>
            <person name="Wang W."/>
            <person name="Stajich J.E."/>
            <person name="White M.M."/>
            <person name="Moncalvo J.M."/>
        </authorList>
    </citation>
    <scope>NUCLEOTIDE SEQUENCE [LARGE SCALE GENOMIC DNA]</scope>
    <source>
        <strain evidence="7 8">SC-DP-2</strain>
    </source>
</reference>
<dbReference type="InterPro" id="IPR034964">
    <property type="entry name" value="LS"/>
</dbReference>
<protein>
    <recommendedName>
        <fullName evidence="3">6,7-dimethyl-8-ribityllumazine synthase</fullName>
        <ecNumber evidence="3">2.5.1.78</ecNumber>
    </recommendedName>
</protein>
<keyword evidence="8" id="KW-1185">Reference proteome</keyword>
<dbReference type="OrthoDB" id="2965at2759"/>
<keyword evidence="5" id="KW-0808">Transferase</keyword>
<evidence type="ECO:0000256" key="1">
    <source>
        <dbReference type="ARBA" id="ARBA00004917"/>
    </source>
</evidence>
<evidence type="ECO:0000313" key="7">
    <source>
        <dbReference type="EMBL" id="PVV00791.1"/>
    </source>
</evidence>
<sequence length="362" mass="39908">MPYVDAPNTKIDIGDSNPKILIVSADKDDLIVKTLIDGAIDGLVSSGVLKTHIELVNVKVPDQISAKTLECLQETKTAIKHGQKARLYDNTEYEYGYDAVICIGVLIEEDNVAEFDKKSMKCYNDAMDIILDTQVPCIMGILTCRDYEQGLERAGIGRVVKGMNHGYFWATAALSEIQVRKMISEGRSDENFIRELNLASTKTSASKNINVGILCAQWNMEVNSEIVIETIKTLVEKGYNISHIKVFSASGSFELPGLASYLIQTSRKVNNIQKPNNEHVEAVVCIGSLIKGGTKHFKFISDSVERTLDILSEKTNVPCVSGVLCCTSFEDALSYIGKSKTIKREDPHVGTTLGLKVFEKTK</sequence>
<evidence type="ECO:0000256" key="3">
    <source>
        <dbReference type="ARBA" id="ARBA00012664"/>
    </source>
</evidence>
<comment type="catalytic activity">
    <reaction evidence="6">
        <text>(2S)-2-hydroxy-3-oxobutyl phosphate + 5-amino-6-(D-ribitylamino)uracil = 6,7-dimethyl-8-(1-D-ribityl)lumazine + phosphate + 2 H2O + H(+)</text>
        <dbReference type="Rhea" id="RHEA:26152"/>
        <dbReference type="ChEBI" id="CHEBI:15377"/>
        <dbReference type="ChEBI" id="CHEBI:15378"/>
        <dbReference type="ChEBI" id="CHEBI:15934"/>
        <dbReference type="ChEBI" id="CHEBI:43474"/>
        <dbReference type="ChEBI" id="CHEBI:58201"/>
        <dbReference type="ChEBI" id="CHEBI:58830"/>
        <dbReference type="EC" id="2.5.1.78"/>
    </reaction>
</comment>
<dbReference type="Gene3D" id="3.40.50.960">
    <property type="entry name" value="Lumazine/riboflavin synthase"/>
    <property type="match status" value="2"/>
</dbReference>
<evidence type="ECO:0000256" key="5">
    <source>
        <dbReference type="ARBA" id="ARBA00022679"/>
    </source>
</evidence>
<comment type="similarity">
    <text evidence="2">Belongs to the DMRL synthase family.</text>
</comment>
<comment type="caution">
    <text evidence="7">The sequence shown here is derived from an EMBL/GenBank/DDBJ whole genome shotgun (WGS) entry which is preliminary data.</text>
</comment>
<dbReference type="GO" id="GO:0009349">
    <property type="term" value="C:riboflavin synthase complex"/>
    <property type="evidence" value="ECO:0007669"/>
    <property type="project" value="InterPro"/>
</dbReference>
<dbReference type="EMBL" id="MBFS01001640">
    <property type="protein sequence ID" value="PVV00791.1"/>
    <property type="molecule type" value="Genomic_DNA"/>
</dbReference>
<dbReference type="EC" id="2.5.1.78" evidence="3"/>
<evidence type="ECO:0000256" key="2">
    <source>
        <dbReference type="ARBA" id="ARBA00007424"/>
    </source>
</evidence>
<gene>
    <name evidence="7" type="ORF">BB560_004814</name>
</gene>
<dbReference type="GO" id="GO:0000906">
    <property type="term" value="F:6,7-dimethyl-8-ribityllumazine synthase activity"/>
    <property type="evidence" value="ECO:0007669"/>
    <property type="project" value="UniProtKB-EC"/>
</dbReference>
<evidence type="ECO:0000256" key="6">
    <source>
        <dbReference type="ARBA" id="ARBA00048785"/>
    </source>
</evidence>
<evidence type="ECO:0000313" key="8">
    <source>
        <dbReference type="Proteomes" id="UP000245609"/>
    </source>
</evidence>
<keyword evidence="4" id="KW-0686">Riboflavin biosynthesis</keyword>
<dbReference type="STRING" id="133381.A0A2T9Z863"/>
<comment type="pathway">
    <text evidence="1">Cofactor biosynthesis; riboflavin biosynthesis; riboflavin from 2-hydroxy-3-oxobutyl phosphate and 5-amino-6-(D-ribitylamino)uracil: step 1/2.</text>
</comment>
<dbReference type="Pfam" id="PF00885">
    <property type="entry name" value="DMRL_synthase"/>
    <property type="match status" value="2"/>
</dbReference>
<dbReference type="Proteomes" id="UP000245609">
    <property type="component" value="Unassembled WGS sequence"/>
</dbReference>
<proteinExistence type="inferred from homology"/>